<accession>A0A4Q5LU96</accession>
<dbReference type="InterPro" id="IPR046219">
    <property type="entry name" value="DUF6252"/>
</dbReference>
<dbReference type="OrthoDB" id="881763at2"/>
<dbReference type="AlphaFoldDB" id="A0A4Q5LU96"/>
<gene>
    <name evidence="1" type="ORF">EWM59_23705</name>
</gene>
<dbReference type="RefSeq" id="WP_130023735.1">
    <property type="nucleotide sequence ID" value="NZ_SEWF01000056.1"/>
</dbReference>
<name>A0A4Q5LU96_9BACT</name>
<comment type="caution">
    <text evidence="1">The sequence shown here is derived from an EMBL/GenBank/DDBJ whole genome shotgun (WGS) entry which is preliminary data.</text>
</comment>
<keyword evidence="2" id="KW-1185">Reference proteome</keyword>
<proteinExistence type="predicted"/>
<protein>
    <recommendedName>
        <fullName evidence="3">Lipoprotein</fullName>
    </recommendedName>
</protein>
<dbReference type="Proteomes" id="UP000293162">
    <property type="component" value="Unassembled WGS sequence"/>
</dbReference>
<organism evidence="1 2">
    <name type="scientific">Emticicia agri</name>
    <dbReference type="NCBI Taxonomy" id="2492393"/>
    <lineage>
        <taxon>Bacteria</taxon>
        <taxon>Pseudomonadati</taxon>
        <taxon>Bacteroidota</taxon>
        <taxon>Cytophagia</taxon>
        <taxon>Cytophagales</taxon>
        <taxon>Leadbetterellaceae</taxon>
        <taxon>Emticicia</taxon>
    </lineage>
</organism>
<evidence type="ECO:0000313" key="1">
    <source>
        <dbReference type="EMBL" id="RYU93095.1"/>
    </source>
</evidence>
<dbReference type="EMBL" id="SEWF01000056">
    <property type="protein sequence ID" value="RYU93095.1"/>
    <property type="molecule type" value="Genomic_DNA"/>
</dbReference>
<sequence>MKLLLIFFALTISLSGCSFFDSLLPRGKFFCKIDGENFKPRKDDAPVGGIGASPIRRYLNLKDTLFTIYVDGENQSIGLTLKARSLDKINVGKYLLKNNNKNSHAIFNPDRRAHKQEIIYSKNGYINVTKSEGFKISGTFEFTTEINNRAWKEYKITKGQFNEL</sequence>
<dbReference type="Pfam" id="PF19765">
    <property type="entry name" value="DUF6252"/>
    <property type="match status" value="1"/>
</dbReference>
<reference evidence="1 2" key="1">
    <citation type="submission" date="2019-02" db="EMBL/GenBank/DDBJ databases">
        <title>Bacterial novel species Emticicia sp. 17J42-9 isolated from soil.</title>
        <authorList>
            <person name="Jung H.-Y."/>
        </authorList>
    </citation>
    <scope>NUCLEOTIDE SEQUENCE [LARGE SCALE GENOMIC DNA]</scope>
    <source>
        <strain evidence="1 2">17J42-9</strain>
    </source>
</reference>
<evidence type="ECO:0000313" key="2">
    <source>
        <dbReference type="Proteomes" id="UP000293162"/>
    </source>
</evidence>
<evidence type="ECO:0008006" key="3">
    <source>
        <dbReference type="Google" id="ProtNLM"/>
    </source>
</evidence>
<dbReference type="PROSITE" id="PS51257">
    <property type="entry name" value="PROKAR_LIPOPROTEIN"/>
    <property type="match status" value="1"/>
</dbReference>